<dbReference type="EMBL" id="SSDS01000003">
    <property type="protein sequence ID" value="TXG78862.1"/>
    <property type="molecule type" value="Genomic_DNA"/>
</dbReference>
<protein>
    <submittedName>
        <fullName evidence="1">Uncharacterized protein</fullName>
    </submittedName>
</protein>
<gene>
    <name evidence="1" type="ORF">E6Q11_00130</name>
</gene>
<proteinExistence type="predicted"/>
<name>A0A5C7JCW1_9BACT</name>
<accession>A0A5C7JCW1</accession>
<organism evidence="1 2">
    <name type="scientific">Candidatus Dojkabacteria bacterium</name>
    <dbReference type="NCBI Taxonomy" id="2099670"/>
    <lineage>
        <taxon>Bacteria</taxon>
        <taxon>Candidatus Dojkabacteria</taxon>
    </lineage>
</organism>
<dbReference type="Proteomes" id="UP000321026">
    <property type="component" value="Unassembled WGS sequence"/>
</dbReference>
<evidence type="ECO:0000313" key="1">
    <source>
        <dbReference type="EMBL" id="TXG78862.1"/>
    </source>
</evidence>
<sequence>MSDTTMSNIVDFANIYHGKPTYDPDFDPYIDATMERLNQLKDLPGTEWITYYSDAEEHIEEILESLPQQVREDIQDLYSDENCDDDHVMKFVVNSEGHVFVITVDVTDENCDPLFE</sequence>
<dbReference type="AlphaFoldDB" id="A0A5C7JCW1"/>
<evidence type="ECO:0000313" key="2">
    <source>
        <dbReference type="Proteomes" id="UP000321026"/>
    </source>
</evidence>
<reference evidence="1 2" key="1">
    <citation type="submission" date="2018-09" db="EMBL/GenBank/DDBJ databases">
        <title>Metagenome Assembled Genomes from an Advanced Water Purification Facility.</title>
        <authorList>
            <person name="Stamps B.W."/>
            <person name="Spear J.R."/>
        </authorList>
    </citation>
    <scope>NUCLEOTIDE SEQUENCE [LARGE SCALE GENOMIC DNA]</scope>
    <source>
        <strain evidence="1">Bin_63_2</strain>
    </source>
</reference>
<comment type="caution">
    <text evidence="1">The sequence shown here is derived from an EMBL/GenBank/DDBJ whole genome shotgun (WGS) entry which is preliminary data.</text>
</comment>